<dbReference type="AlphaFoldDB" id="A0AAD9ICJ6"/>
<dbReference type="EMBL" id="JAQQPM010000009">
    <property type="protein sequence ID" value="KAK2074998.1"/>
    <property type="molecule type" value="Genomic_DNA"/>
</dbReference>
<evidence type="ECO:0000256" key="2">
    <source>
        <dbReference type="SAM" id="MobiDB-lite"/>
    </source>
</evidence>
<feature type="transmembrane region" description="Helical" evidence="3">
    <location>
        <begin position="813"/>
        <end position="832"/>
    </location>
</feature>
<feature type="compositionally biased region" description="Acidic residues" evidence="2">
    <location>
        <begin position="401"/>
        <end position="411"/>
    </location>
</feature>
<sequence>MEGTKGSPEEEEAGSLSTASFLPYETSARLMDKNKNRDRDTGHDSKMEEVATTIPSSRDATAPEGGSRASSPENDNPFGNPGVEAFLERHHSLEVNGALGEYLDGLVVQRDKGRRRKLRYQDASTAGLGTAFETDNEMSRMAMDMAQLRRDAAAMTPVVRATGQDLLPFDVLGPTMLAAVLRTYQGLPPLAAEELALLSLDGLDGPQPAEHLPGDLSLEQQLSVLDPRQTARDEMLKTASPTATRFWGQVMHHWTLAMQDALAWRRRCAQLRAVARKLARYAADAPHLRHAWRAAAEELAWLADFERQAARKRASTLLRGGAAPRERTLLLEPTDDAGVHVGVGDQADLVRLERQLRQRDEDEEVKRILLVTKASEARLEAELDQARRPGMDGMGWWDEFDEREEEEEEEEEKKKKKKRDGADGHRLRSEPPGATKDSALVKLFRGGRSTPADAAQAGSPVRGFELQDLDQDAIEDVMLKKACMQNALLQGELDAARATISALQATKAKLQQQLRPAESESESESESGAHTPGDLSPLYGHEYDDLAGKGGLSLQLQLQRAESDLDGRTTTTGDESGLVDGEDHVADEQGDDGVVDELRATMEQLQTQVDELTGQLTVAQDMASTSRDEAARLQQDKGELAERLRLCNDRLEQLRQAPPGLEAAQKRTAELMEENEGLDQRNRDLTEQVNSLVRKNTQLLDDHQRLQGLLDAVQEQQEQEQEQEQDRSAAKVDTLRARVDELQRHLDAAKAEVQKGPSQAVHAVHVAHRLHHDMCFCMLTHYCFPGLGRWFETKHVQAQNVANPRGRGHGHGSTLGCFMFTPLVWVILLVYHVHLSPRLVLVGVLGSLGSLTRSLLSLSTYIPRYAWWCLGARQIQTRNVRQILDHHRQLAAWVDSKEAWNHLPAEERPAQPIRPATPPPIPIPEAPGFQRPVTGVYASDMVNTAGCFLIWYVILMFMAVRRERHLWLYDQQWREEFGVRVAKLQPYRWWDMLRVDWDLIWTWFGLDLLPGLVSFLHHSFSWSAPEAITRSEEVMAEATAEATAVVDMPAAQLLGAQAGQAGQGGLRWGSWQDWWLGAARQPPE</sequence>
<keyword evidence="3" id="KW-1133">Transmembrane helix</keyword>
<dbReference type="PANTHER" id="PTHR45615:SF66">
    <property type="entry name" value="CARD DOMAIN-CONTAINING PROTEIN"/>
    <property type="match status" value="1"/>
</dbReference>
<feature type="region of interest" description="Disordered" evidence="2">
    <location>
        <begin position="401"/>
        <end position="438"/>
    </location>
</feature>
<name>A0AAD9ICJ6_9PEZI</name>
<feature type="compositionally biased region" description="Basic and acidic residues" evidence="2">
    <location>
        <begin position="420"/>
        <end position="429"/>
    </location>
</feature>
<dbReference type="Gene3D" id="1.10.287.1490">
    <property type="match status" value="1"/>
</dbReference>
<dbReference type="Proteomes" id="UP001217918">
    <property type="component" value="Unassembled WGS sequence"/>
</dbReference>
<feature type="region of interest" description="Disordered" evidence="2">
    <location>
        <begin position="511"/>
        <end position="544"/>
    </location>
</feature>
<feature type="region of interest" description="Disordered" evidence="2">
    <location>
        <begin position="563"/>
        <end position="589"/>
    </location>
</feature>
<proteinExistence type="predicted"/>
<feature type="coiled-coil region" evidence="1">
    <location>
        <begin position="595"/>
        <end position="752"/>
    </location>
</feature>
<accession>A0AAD9ICJ6</accession>
<feature type="transmembrane region" description="Helical" evidence="3">
    <location>
        <begin position="839"/>
        <end position="862"/>
    </location>
</feature>
<reference evidence="4" key="1">
    <citation type="journal article" date="2023" name="Mol. Plant Microbe Interact.">
        <title>Elucidating the Obligate Nature and Biological Capacity of an Invasive Fungal Corn Pathogen.</title>
        <authorList>
            <person name="MacCready J.S."/>
            <person name="Roggenkamp E.M."/>
            <person name="Gdanetz K."/>
            <person name="Chilvers M.I."/>
        </authorList>
    </citation>
    <scope>NUCLEOTIDE SEQUENCE</scope>
    <source>
        <strain evidence="4">PM02</strain>
    </source>
</reference>
<gene>
    <name evidence="4" type="ORF">P8C59_009162</name>
</gene>
<keyword evidence="5" id="KW-1185">Reference proteome</keyword>
<evidence type="ECO:0000256" key="1">
    <source>
        <dbReference type="SAM" id="Coils"/>
    </source>
</evidence>
<keyword evidence="1" id="KW-0175">Coiled coil</keyword>
<protein>
    <submittedName>
        <fullName evidence="4">Uncharacterized protein</fullName>
    </submittedName>
</protein>
<keyword evidence="3" id="KW-0812">Transmembrane</keyword>
<feature type="region of interest" description="Disordered" evidence="2">
    <location>
        <begin position="1"/>
        <end position="83"/>
    </location>
</feature>
<feature type="transmembrane region" description="Helical" evidence="3">
    <location>
        <begin position="941"/>
        <end position="960"/>
    </location>
</feature>
<organism evidence="4 5">
    <name type="scientific">Phyllachora maydis</name>
    <dbReference type="NCBI Taxonomy" id="1825666"/>
    <lineage>
        <taxon>Eukaryota</taxon>
        <taxon>Fungi</taxon>
        <taxon>Dikarya</taxon>
        <taxon>Ascomycota</taxon>
        <taxon>Pezizomycotina</taxon>
        <taxon>Sordariomycetes</taxon>
        <taxon>Sordariomycetidae</taxon>
        <taxon>Phyllachorales</taxon>
        <taxon>Phyllachoraceae</taxon>
        <taxon>Phyllachora</taxon>
    </lineage>
</organism>
<evidence type="ECO:0000256" key="3">
    <source>
        <dbReference type="SAM" id="Phobius"/>
    </source>
</evidence>
<dbReference type="PANTHER" id="PTHR45615">
    <property type="entry name" value="MYOSIN HEAVY CHAIN, NON-MUSCLE"/>
    <property type="match status" value="1"/>
</dbReference>
<evidence type="ECO:0000313" key="5">
    <source>
        <dbReference type="Proteomes" id="UP001217918"/>
    </source>
</evidence>
<evidence type="ECO:0000313" key="4">
    <source>
        <dbReference type="EMBL" id="KAK2074998.1"/>
    </source>
</evidence>
<keyword evidence="3" id="KW-0472">Membrane</keyword>
<comment type="caution">
    <text evidence="4">The sequence shown here is derived from an EMBL/GenBank/DDBJ whole genome shotgun (WGS) entry which is preliminary data.</text>
</comment>
<feature type="compositionally biased region" description="Basic and acidic residues" evidence="2">
    <location>
        <begin position="30"/>
        <end position="49"/>
    </location>
</feature>